<keyword evidence="11" id="KW-0677">Repeat</keyword>
<reference evidence="28" key="2">
    <citation type="submission" date="2025-09" db="UniProtKB">
        <authorList>
            <consortium name="Ensembl"/>
        </authorList>
    </citation>
    <scope>IDENTIFICATION</scope>
</reference>
<evidence type="ECO:0000259" key="27">
    <source>
        <dbReference type="PROSITE" id="PS50268"/>
    </source>
</evidence>
<evidence type="ECO:0000256" key="8">
    <source>
        <dbReference type="ARBA" id="ARBA00022692"/>
    </source>
</evidence>
<dbReference type="InterPro" id="IPR039808">
    <property type="entry name" value="Cadherin"/>
</dbReference>
<keyword evidence="12" id="KW-0967">Endosome</keyword>
<reference evidence="28" key="1">
    <citation type="submission" date="2025-08" db="UniProtKB">
        <authorList>
            <consortium name="Ensembl"/>
        </authorList>
    </citation>
    <scope>IDENTIFICATION</scope>
</reference>
<dbReference type="GO" id="GO:0008013">
    <property type="term" value="F:beta-catenin binding"/>
    <property type="evidence" value="ECO:0007669"/>
    <property type="project" value="TreeGrafter"/>
</dbReference>
<dbReference type="GO" id="GO:0005912">
    <property type="term" value="C:adherens junction"/>
    <property type="evidence" value="ECO:0007669"/>
    <property type="project" value="UniProtKB-SubCell"/>
</dbReference>
<keyword evidence="8 22" id="KW-0812">Transmembrane</keyword>
<dbReference type="Pfam" id="PF01049">
    <property type="entry name" value="CADH_Y-type_LIR"/>
    <property type="match status" value="1"/>
</dbReference>
<evidence type="ECO:0000256" key="5">
    <source>
        <dbReference type="ARBA" id="ARBA00004601"/>
    </source>
</evidence>
<evidence type="ECO:0000256" key="19">
    <source>
        <dbReference type="ARBA" id="ARBA00023180"/>
    </source>
</evidence>
<keyword evidence="7" id="KW-0963">Cytoplasm</keyword>
<comment type="subcellular location">
    <subcellularLocation>
        <location evidence="4">Cell junction</location>
        <location evidence="4">Adherens junction</location>
    </subcellularLocation>
    <subcellularLocation>
        <location evidence="2 22">Cell membrane</location>
        <topology evidence="2 22">Single-pass type I membrane protein</topology>
    </subcellularLocation>
    <subcellularLocation>
        <location evidence="3">Cytoplasm</location>
    </subcellularLocation>
    <subcellularLocation>
        <location evidence="1">Endosome</location>
    </subcellularLocation>
    <subcellularLocation>
        <location evidence="5">Golgi apparatus</location>
        <location evidence="5">trans-Golgi network</location>
    </subcellularLocation>
</comment>
<dbReference type="GO" id="GO:0000902">
    <property type="term" value="P:cell morphogenesis"/>
    <property type="evidence" value="ECO:0007669"/>
    <property type="project" value="TreeGrafter"/>
</dbReference>
<evidence type="ECO:0000256" key="17">
    <source>
        <dbReference type="ARBA" id="ARBA00023034"/>
    </source>
</evidence>
<evidence type="ECO:0000256" key="11">
    <source>
        <dbReference type="ARBA" id="ARBA00022737"/>
    </source>
</evidence>
<keyword evidence="13 21" id="KW-0106">Calcium</keyword>
<dbReference type="STRING" id="1841481.ENSSLDP00000025841"/>
<dbReference type="SUPFAM" id="SSF49313">
    <property type="entry name" value="Cadherin-like"/>
    <property type="match status" value="8"/>
</dbReference>
<evidence type="ECO:0000256" key="12">
    <source>
        <dbReference type="ARBA" id="ARBA00022753"/>
    </source>
</evidence>
<dbReference type="Pfam" id="PF00028">
    <property type="entry name" value="Cadherin"/>
    <property type="match status" value="6"/>
</dbReference>
<dbReference type="Gene3D" id="4.10.900.10">
    <property type="entry name" value="TCF3-CBD (Catenin binding domain)"/>
    <property type="match status" value="1"/>
</dbReference>
<keyword evidence="19" id="KW-0325">Glycoprotein</keyword>
<dbReference type="SMART" id="SM00112">
    <property type="entry name" value="CA"/>
    <property type="match status" value="6"/>
</dbReference>
<dbReference type="AlphaFoldDB" id="A0A3B4YCF8"/>
<dbReference type="GeneTree" id="ENSGT00940000154848"/>
<dbReference type="PANTHER" id="PTHR24027">
    <property type="entry name" value="CADHERIN-23"/>
    <property type="match status" value="1"/>
</dbReference>
<feature type="region of interest" description="Disordered" evidence="24">
    <location>
        <begin position="120"/>
        <end position="207"/>
    </location>
</feature>
<dbReference type="SMART" id="SM01055">
    <property type="entry name" value="Cadherin_pro"/>
    <property type="match status" value="1"/>
</dbReference>
<feature type="domain" description="Cadherin" evidence="27">
    <location>
        <begin position="564"/>
        <end position="675"/>
    </location>
</feature>
<comment type="function">
    <text evidence="23">Cadherins are calcium-dependent cell adhesion proteins.</text>
</comment>
<dbReference type="Proteomes" id="UP000261360">
    <property type="component" value="Unplaced"/>
</dbReference>
<dbReference type="GO" id="GO:0016342">
    <property type="term" value="C:catenin complex"/>
    <property type="evidence" value="ECO:0007669"/>
    <property type="project" value="TreeGrafter"/>
</dbReference>
<feature type="transmembrane region" description="Helical" evidence="25">
    <location>
        <begin position="1007"/>
        <end position="1028"/>
    </location>
</feature>
<feature type="signal peptide" evidence="26">
    <location>
        <begin position="1"/>
        <end position="23"/>
    </location>
</feature>
<dbReference type="FunFam" id="2.60.40.60:FF:000019">
    <property type="entry name" value="Cadherin 2"/>
    <property type="match status" value="1"/>
</dbReference>
<dbReference type="GO" id="GO:0042074">
    <property type="term" value="P:cell migration involved in gastrulation"/>
    <property type="evidence" value="ECO:0007669"/>
    <property type="project" value="UniProtKB-ARBA"/>
</dbReference>
<keyword evidence="16 25" id="KW-1133">Transmembrane helix</keyword>
<dbReference type="FunFam" id="2.60.40.60:FF:000095">
    <property type="entry name" value="Cadherin 13"/>
    <property type="match status" value="1"/>
</dbReference>
<dbReference type="Ensembl" id="ENSSLDT00000026638.1">
    <property type="protein sequence ID" value="ENSSLDP00000025841.1"/>
    <property type="gene ID" value="ENSSLDG00000020030.1"/>
</dbReference>
<dbReference type="GO" id="GO:0001764">
    <property type="term" value="P:neuron migration"/>
    <property type="evidence" value="ECO:0007669"/>
    <property type="project" value="UniProtKB-ARBA"/>
</dbReference>
<keyword evidence="14 22" id="KW-0130">Cell adhesion</keyword>
<keyword evidence="6" id="KW-1003">Cell membrane</keyword>
<evidence type="ECO:0000256" key="20">
    <source>
        <dbReference type="ARBA" id="ARBA00023893"/>
    </source>
</evidence>
<dbReference type="GO" id="GO:0005794">
    <property type="term" value="C:Golgi apparatus"/>
    <property type="evidence" value="ECO:0007669"/>
    <property type="project" value="UniProtKB-SubCell"/>
</dbReference>
<dbReference type="GO" id="GO:0007156">
    <property type="term" value="P:homophilic cell adhesion via plasma membrane adhesion molecules"/>
    <property type="evidence" value="ECO:0007669"/>
    <property type="project" value="InterPro"/>
</dbReference>
<evidence type="ECO:0000256" key="6">
    <source>
        <dbReference type="ARBA" id="ARBA00022475"/>
    </source>
</evidence>
<sequence length="1180" mass="129896">MGTARFAVLGILIAIFQASASVAVEEPTCTPGFETDLLIFKVARTLLRKGLRLGRVGFTDCTDRTRFLFRSDDSRFSLQTDGILSVNRPVALHEGHLDFFIHSWDSQGRKMTVPVKVLHHGHHHEHHHVGHHGDHHQNVEHHHGANHGDHHGNHHQNVEHHHGDHRHHQHQHHLTEVDSANSTESATEPQVPVIHFPKSGDGLRRRKRGGIPDLAVVENDRGPYPLKVAQIRSNEDEVKKIHYSITGPGADQPPVGLFTMDRDSGILYVTQPLDREQVAKYNFQVHAVAEGAGNAEEPMDIVVNVIDQNDNKPVFTQDTFLGEVPEASTNGFEVITVTATDADAPNSDNSDIRYSILSQDPLLPTDFLFVINPVTGVIRVNAGGLDREKYPEYTLVVQAADMVGEGLTGTSKVILTVTDSNDNAPEFTQISSATEPQVPVIHFPKSGDGLRRRKRDWVIPDLTVVENDRGPYPLKVSQIRSNEDKVKKIHYSITGPGADQPPVGLFTMDRDSGILYVTQPLDREQVAKYNFQAHAVAEGAGNAEEPMDIVVNVIDQNDNKPVFSQDTFLGEVPEASQNGFEVITVTATDADAPNSDNSDIRYRILRQDPLLPSDFLFVINPVTGVIRVNAGGLDREKYPKYTLEVQAADMVGEGLTGTSKVILTVTDSNDNAPIFSHNSYQATVAENKVDALVITMSVTDGDEPLSPAWNAKFKIIDGDSGGFFNVTTGSNKQEGIITTVKGLDFEKAKVHTLLVVVENDIPFATPLPTSTATVVVNVQDVNEAPVFDPKQKIVSKREDLAIDSDVVQYTASDPDTERKQKVMYKIISDPAGWLNVAKDTGLIKVKSLMDRESHFVKDNRYTALIGAYDSDEVPATGTGTLIIQLEDVNDNAPIIEERLIKVCNKEPAPQLLTVTDKDGPGFAAPYAVFLHGMTKANWTAKMNDTRTGIILNLNTKLDIGYYNVVLRVADNQGLEQDNTFQAKVCDCTGKDFVCKGRTAGGPGLSTVLGILGGILLLLMLVLLLLLLIRRRRVEKKEPLLQDNDIRDNIYYYDEEGGGEDDQDYDLSVLHRGLDNRPEVFRNDVVPNFMPAPQYRPRPANPEDIGNFIDDNLKAADNDPTAPPYDSLLVFDYEGGGSDAGSLSSLNSSSSGDQDYDCLNEWGPRFKKLADMYGGGDDDML</sequence>
<evidence type="ECO:0000256" key="23">
    <source>
        <dbReference type="RuleBase" id="RU004357"/>
    </source>
</evidence>
<dbReference type="GO" id="GO:0001841">
    <property type="term" value="P:neural tube formation"/>
    <property type="evidence" value="ECO:0007669"/>
    <property type="project" value="UniProtKB-ARBA"/>
</dbReference>
<dbReference type="PROSITE" id="PS50268">
    <property type="entry name" value="CADHERIN_2"/>
    <property type="match status" value="6"/>
</dbReference>
<keyword evidence="17" id="KW-0333">Golgi apparatus</keyword>
<evidence type="ECO:0000256" key="22">
    <source>
        <dbReference type="RuleBase" id="RU003318"/>
    </source>
</evidence>
<dbReference type="CDD" id="cd11304">
    <property type="entry name" value="Cadherin_repeat"/>
    <property type="match status" value="4"/>
</dbReference>
<organism evidence="28 29">
    <name type="scientific">Seriola lalandi dorsalis</name>
    <dbReference type="NCBI Taxonomy" id="1841481"/>
    <lineage>
        <taxon>Eukaryota</taxon>
        <taxon>Metazoa</taxon>
        <taxon>Chordata</taxon>
        <taxon>Craniata</taxon>
        <taxon>Vertebrata</taxon>
        <taxon>Euteleostomi</taxon>
        <taxon>Actinopterygii</taxon>
        <taxon>Neopterygii</taxon>
        <taxon>Teleostei</taxon>
        <taxon>Neoteleostei</taxon>
        <taxon>Acanthomorphata</taxon>
        <taxon>Carangaria</taxon>
        <taxon>Carangiformes</taxon>
        <taxon>Carangidae</taxon>
        <taxon>Seriola</taxon>
    </lineage>
</organism>
<dbReference type="GO" id="GO:0030010">
    <property type="term" value="P:establishment of cell polarity"/>
    <property type="evidence" value="ECO:0007669"/>
    <property type="project" value="UniProtKB-ARBA"/>
</dbReference>
<dbReference type="GO" id="GO:0060027">
    <property type="term" value="P:convergent extension involved in gastrulation"/>
    <property type="evidence" value="ECO:0007669"/>
    <property type="project" value="UniProtKB-ARBA"/>
</dbReference>
<evidence type="ECO:0000256" key="13">
    <source>
        <dbReference type="ARBA" id="ARBA00022837"/>
    </source>
</evidence>
<feature type="compositionally biased region" description="Basic residues" evidence="24">
    <location>
        <begin position="120"/>
        <end position="130"/>
    </location>
</feature>
<dbReference type="GO" id="GO:0016339">
    <property type="term" value="P:calcium-dependent cell-cell adhesion via plasma membrane cell adhesion molecules"/>
    <property type="evidence" value="ECO:0007669"/>
    <property type="project" value="TreeGrafter"/>
</dbReference>
<feature type="domain" description="Cadherin" evidence="27">
    <location>
        <begin position="788"/>
        <end position="895"/>
    </location>
</feature>
<evidence type="ECO:0000256" key="18">
    <source>
        <dbReference type="ARBA" id="ARBA00023136"/>
    </source>
</evidence>
<keyword evidence="9" id="KW-0479">Metal-binding</keyword>
<evidence type="ECO:0000256" key="15">
    <source>
        <dbReference type="ARBA" id="ARBA00022949"/>
    </source>
</evidence>
<evidence type="ECO:0000256" key="21">
    <source>
        <dbReference type="PROSITE-ProRule" id="PRU00043"/>
    </source>
</evidence>
<evidence type="ECO:0000256" key="24">
    <source>
        <dbReference type="SAM" id="MobiDB-lite"/>
    </source>
</evidence>
<dbReference type="GO" id="GO:0044331">
    <property type="term" value="P:cell-cell adhesion mediated by cadherin"/>
    <property type="evidence" value="ECO:0007669"/>
    <property type="project" value="TreeGrafter"/>
</dbReference>
<dbReference type="GO" id="GO:0005509">
    <property type="term" value="F:calcium ion binding"/>
    <property type="evidence" value="ECO:0007669"/>
    <property type="project" value="UniProtKB-UniRule"/>
</dbReference>
<evidence type="ECO:0000256" key="3">
    <source>
        <dbReference type="ARBA" id="ARBA00004496"/>
    </source>
</evidence>
<accession>A0A3B4YCF8</accession>
<evidence type="ECO:0000256" key="16">
    <source>
        <dbReference type="ARBA" id="ARBA00022989"/>
    </source>
</evidence>
<evidence type="ECO:0000256" key="9">
    <source>
        <dbReference type="ARBA" id="ARBA00022723"/>
    </source>
</evidence>
<dbReference type="GO" id="GO:0007043">
    <property type="term" value="P:cell-cell junction assembly"/>
    <property type="evidence" value="ECO:0007669"/>
    <property type="project" value="TreeGrafter"/>
</dbReference>
<dbReference type="PRINTS" id="PR00205">
    <property type="entry name" value="CADHERIN"/>
</dbReference>
<protein>
    <recommendedName>
        <fullName evidence="20">Cadherin-1</fullName>
    </recommendedName>
</protein>
<dbReference type="GO" id="GO:0045296">
    <property type="term" value="F:cadherin binding"/>
    <property type="evidence" value="ECO:0007669"/>
    <property type="project" value="TreeGrafter"/>
</dbReference>
<dbReference type="InterPro" id="IPR014868">
    <property type="entry name" value="Cadherin_pro_dom"/>
</dbReference>
<evidence type="ECO:0000313" key="29">
    <source>
        <dbReference type="Proteomes" id="UP000261360"/>
    </source>
</evidence>
<dbReference type="Gene3D" id="2.60.40.60">
    <property type="entry name" value="Cadherins"/>
    <property type="match status" value="8"/>
</dbReference>
<dbReference type="PANTHER" id="PTHR24027:SF319">
    <property type="entry name" value="CADHERIN-1"/>
    <property type="match status" value="1"/>
</dbReference>
<dbReference type="InterPro" id="IPR020894">
    <property type="entry name" value="Cadherin_CS"/>
</dbReference>
<dbReference type="GO" id="GO:0007498">
    <property type="term" value="P:mesoderm development"/>
    <property type="evidence" value="ECO:0007669"/>
    <property type="project" value="UniProtKB-ARBA"/>
</dbReference>
<keyword evidence="15" id="KW-0965">Cell junction</keyword>
<feature type="domain" description="Cadherin" evidence="27">
    <location>
        <begin position="216"/>
        <end position="315"/>
    </location>
</feature>
<feature type="domain" description="Cadherin" evidence="27">
    <location>
        <begin position="676"/>
        <end position="787"/>
    </location>
</feature>
<feature type="compositionally biased region" description="Basic residues" evidence="24">
    <location>
        <begin position="163"/>
        <end position="172"/>
    </location>
</feature>
<dbReference type="InterPro" id="IPR002126">
    <property type="entry name" value="Cadherin-like_dom"/>
</dbReference>
<dbReference type="FunFam" id="4.10.900.10:FF:000001">
    <property type="entry name" value="Cadherin 2"/>
    <property type="match status" value="1"/>
</dbReference>
<feature type="domain" description="Cadherin" evidence="27">
    <location>
        <begin position="316"/>
        <end position="427"/>
    </location>
</feature>
<dbReference type="GO" id="GO:0007398">
    <property type="term" value="P:ectoderm development"/>
    <property type="evidence" value="ECO:0007669"/>
    <property type="project" value="UniProtKB-ARBA"/>
</dbReference>
<dbReference type="FunFam" id="2.60.40.60:FF:000011">
    <property type="entry name" value="Cadherin 1"/>
    <property type="match status" value="2"/>
</dbReference>
<evidence type="ECO:0000256" key="7">
    <source>
        <dbReference type="ARBA" id="ARBA00022490"/>
    </source>
</evidence>
<evidence type="ECO:0000256" key="25">
    <source>
        <dbReference type="SAM" id="Phobius"/>
    </source>
</evidence>
<dbReference type="RefSeq" id="XP_023252424.1">
    <property type="nucleotide sequence ID" value="XM_023396656.1"/>
</dbReference>
<evidence type="ECO:0000256" key="4">
    <source>
        <dbReference type="ARBA" id="ARBA00004536"/>
    </source>
</evidence>
<dbReference type="InterPro" id="IPR027397">
    <property type="entry name" value="Catenin-bd_sf"/>
</dbReference>
<evidence type="ECO:0000256" key="2">
    <source>
        <dbReference type="ARBA" id="ARBA00004251"/>
    </source>
</evidence>
<evidence type="ECO:0000313" key="28">
    <source>
        <dbReference type="Ensembl" id="ENSSLDP00000025841.1"/>
    </source>
</evidence>
<dbReference type="InterPro" id="IPR015919">
    <property type="entry name" value="Cadherin-like_sf"/>
</dbReference>
<dbReference type="InterPro" id="IPR000233">
    <property type="entry name" value="Cadherin_Y-type_LIR"/>
</dbReference>
<feature type="compositionally biased region" description="Basic and acidic residues" evidence="24">
    <location>
        <begin position="131"/>
        <end position="162"/>
    </location>
</feature>
<dbReference type="GO" id="GO:0034332">
    <property type="term" value="P:adherens junction organization"/>
    <property type="evidence" value="ECO:0007669"/>
    <property type="project" value="UniProtKB-ARBA"/>
</dbReference>
<feature type="domain" description="Cadherin" evidence="27">
    <location>
        <begin position="456"/>
        <end position="563"/>
    </location>
</feature>
<dbReference type="Pfam" id="PF08758">
    <property type="entry name" value="Cadherin_pro"/>
    <property type="match status" value="1"/>
</dbReference>
<dbReference type="OrthoDB" id="6079678at2759"/>
<evidence type="ECO:0000256" key="10">
    <source>
        <dbReference type="ARBA" id="ARBA00022729"/>
    </source>
</evidence>
<name>A0A3B4YCF8_SERLL</name>
<feature type="chain" id="PRO_5017215310" description="Cadherin-1" evidence="26">
    <location>
        <begin position="24"/>
        <end position="1180"/>
    </location>
</feature>
<feature type="compositionally biased region" description="Polar residues" evidence="24">
    <location>
        <begin position="178"/>
        <end position="188"/>
    </location>
</feature>
<dbReference type="FunFam" id="2.60.40.60:FF:000191">
    <property type="entry name" value="Cadherin 1"/>
    <property type="match status" value="1"/>
</dbReference>
<keyword evidence="10 26" id="KW-0732">Signal</keyword>
<proteinExistence type="predicted"/>
<evidence type="ECO:0000256" key="14">
    <source>
        <dbReference type="ARBA" id="ARBA00022889"/>
    </source>
</evidence>
<dbReference type="FunFam" id="2.60.40.60:FF:000022">
    <property type="entry name" value="Cadherin 2"/>
    <property type="match status" value="2"/>
</dbReference>
<dbReference type="KEGG" id="slal:111647048"/>
<dbReference type="PROSITE" id="PS00232">
    <property type="entry name" value="CADHERIN_1"/>
    <property type="match status" value="3"/>
</dbReference>
<dbReference type="GO" id="GO:0005768">
    <property type="term" value="C:endosome"/>
    <property type="evidence" value="ECO:0007669"/>
    <property type="project" value="UniProtKB-SubCell"/>
</dbReference>
<evidence type="ECO:0000256" key="26">
    <source>
        <dbReference type="SAM" id="SignalP"/>
    </source>
</evidence>
<keyword evidence="29" id="KW-1185">Reference proteome</keyword>
<keyword evidence="18 25" id="KW-0472">Membrane</keyword>
<dbReference type="GeneID" id="111647048"/>
<evidence type="ECO:0000256" key="1">
    <source>
        <dbReference type="ARBA" id="ARBA00004177"/>
    </source>
</evidence>